<reference evidence="10" key="1">
    <citation type="submission" date="2023-06" db="EMBL/GenBank/DDBJ databases">
        <title>Genome-scale phylogeny and comparative genomics of the fungal order Sordariales.</title>
        <authorList>
            <consortium name="Lawrence Berkeley National Laboratory"/>
            <person name="Hensen N."/>
            <person name="Bonometti L."/>
            <person name="Westerberg I."/>
            <person name="Brannstrom I.O."/>
            <person name="Guillou S."/>
            <person name="Cros-Aarteil S."/>
            <person name="Calhoun S."/>
            <person name="Haridas S."/>
            <person name="Kuo A."/>
            <person name="Mondo S."/>
            <person name="Pangilinan J."/>
            <person name="Riley R."/>
            <person name="Labutti K."/>
            <person name="Andreopoulos B."/>
            <person name="Lipzen A."/>
            <person name="Chen C."/>
            <person name="Yanf M."/>
            <person name="Daum C."/>
            <person name="Ng V."/>
            <person name="Clum A."/>
            <person name="Steindorff A."/>
            <person name="Ohm R."/>
            <person name="Martin F."/>
            <person name="Silar P."/>
            <person name="Natvig D."/>
            <person name="Lalanne C."/>
            <person name="Gautier V."/>
            <person name="Ament-Velasquez S.L."/>
            <person name="Kruys A."/>
            <person name="Hutchinson M.I."/>
            <person name="Powell A.J."/>
            <person name="Barry K."/>
            <person name="Miller A.N."/>
            <person name="Grigoriev I.V."/>
            <person name="Debuchy R."/>
            <person name="Gladieux P."/>
            <person name="Thoren M.H."/>
            <person name="Johannesson H."/>
        </authorList>
    </citation>
    <scope>NUCLEOTIDE SEQUENCE</scope>
    <source>
        <strain evidence="10">PSN4</strain>
    </source>
</reference>
<keyword evidence="7" id="KW-0503">Monooxygenase</keyword>
<dbReference type="PANTHER" id="PTHR24305">
    <property type="entry name" value="CYTOCHROME P450"/>
    <property type="match status" value="1"/>
</dbReference>
<evidence type="ECO:0000256" key="1">
    <source>
        <dbReference type="ARBA" id="ARBA00001971"/>
    </source>
</evidence>
<evidence type="ECO:0000256" key="2">
    <source>
        <dbReference type="ARBA" id="ARBA00010617"/>
    </source>
</evidence>
<dbReference type="CDD" id="cd11060">
    <property type="entry name" value="CYP57A1-like"/>
    <property type="match status" value="1"/>
</dbReference>
<dbReference type="InterPro" id="IPR002401">
    <property type="entry name" value="Cyt_P450_E_grp-I"/>
</dbReference>
<evidence type="ECO:0000256" key="6">
    <source>
        <dbReference type="ARBA" id="ARBA00023004"/>
    </source>
</evidence>
<protein>
    <submittedName>
        <fullName evidence="10">Cytochrome P450</fullName>
    </submittedName>
</protein>
<name>A0AAJ0BIS4_9PEZI</name>
<proteinExistence type="inferred from homology"/>
<keyword evidence="6 8" id="KW-0408">Iron</keyword>
<dbReference type="AlphaFoldDB" id="A0AAJ0BIS4"/>
<keyword evidence="11" id="KW-1185">Reference proteome</keyword>
<dbReference type="SUPFAM" id="SSF48264">
    <property type="entry name" value="Cytochrome P450"/>
    <property type="match status" value="1"/>
</dbReference>
<dbReference type="GO" id="GO:0005506">
    <property type="term" value="F:iron ion binding"/>
    <property type="evidence" value="ECO:0007669"/>
    <property type="project" value="InterPro"/>
</dbReference>
<dbReference type="Gene3D" id="1.10.630.10">
    <property type="entry name" value="Cytochrome P450"/>
    <property type="match status" value="1"/>
</dbReference>
<dbReference type="GO" id="GO:0020037">
    <property type="term" value="F:heme binding"/>
    <property type="evidence" value="ECO:0007669"/>
    <property type="project" value="InterPro"/>
</dbReference>
<dbReference type="EMBL" id="MU839830">
    <property type="protein sequence ID" value="KAK1757894.1"/>
    <property type="molecule type" value="Genomic_DNA"/>
</dbReference>
<evidence type="ECO:0000256" key="8">
    <source>
        <dbReference type="PIRSR" id="PIRSR602401-1"/>
    </source>
</evidence>
<dbReference type="PANTHER" id="PTHR24305:SF77">
    <property type="entry name" value="CYTOCHROME P450 MONOOXYGENASE"/>
    <property type="match status" value="1"/>
</dbReference>
<comment type="cofactor">
    <cofactor evidence="1 8">
        <name>heme</name>
        <dbReference type="ChEBI" id="CHEBI:30413"/>
    </cofactor>
</comment>
<evidence type="ECO:0000256" key="9">
    <source>
        <dbReference type="SAM" id="Phobius"/>
    </source>
</evidence>
<comment type="similarity">
    <text evidence="2">Belongs to the cytochrome P450 family.</text>
</comment>
<evidence type="ECO:0000313" key="10">
    <source>
        <dbReference type="EMBL" id="KAK1757894.1"/>
    </source>
</evidence>
<keyword evidence="9" id="KW-1133">Transmembrane helix</keyword>
<dbReference type="Proteomes" id="UP001239445">
    <property type="component" value="Unassembled WGS sequence"/>
</dbReference>
<dbReference type="Pfam" id="PF00067">
    <property type="entry name" value="p450"/>
    <property type="match status" value="1"/>
</dbReference>
<comment type="caution">
    <text evidence="10">The sequence shown here is derived from an EMBL/GenBank/DDBJ whole genome shotgun (WGS) entry which is preliminary data.</text>
</comment>
<feature type="binding site" description="axial binding residue" evidence="8">
    <location>
        <position position="450"/>
    </location>
    <ligand>
        <name>heme</name>
        <dbReference type="ChEBI" id="CHEBI:30413"/>
    </ligand>
    <ligandPart>
        <name>Fe</name>
        <dbReference type="ChEBI" id="CHEBI:18248"/>
    </ligandPart>
</feature>
<evidence type="ECO:0000313" key="11">
    <source>
        <dbReference type="Proteomes" id="UP001239445"/>
    </source>
</evidence>
<evidence type="ECO:0000256" key="3">
    <source>
        <dbReference type="ARBA" id="ARBA00022617"/>
    </source>
</evidence>
<keyword evidence="9" id="KW-0812">Transmembrane</keyword>
<gene>
    <name evidence="10" type="ORF">QBC47DRAFT_359107</name>
</gene>
<dbReference type="GO" id="GO:0016705">
    <property type="term" value="F:oxidoreductase activity, acting on paired donors, with incorporation or reduction of molecular oxygen"/>
    <property type="evidence" value="ECO:0007669"/>
    <property type="project" value="InterPro"/>
</dbReference>
<dbReference type="InterPro" id="IPR001128">
    <property type="entry name" value="Cyt_P450"/>
</dbReference>
<organism evidence="10 11">
    <name type="scientific">Echria macrotheca</name>
    <dbReference type="NCBI Taxonomy" id="438768"/>
    <lineage>
        <taxon>Eukaryota</taxon>
        <taxon>Fungi</taxon>
        <taxon>Dikarya</taxon>
        <taxon>Ascomycota</taxon>
        <taxon>Pezizomycotina</taxon>
        <taxon>Sordariomycetes</taxon>
        <taxon>Sordariomycetidae</taxon>
        <taxon>Sordariales</taxon>
        <taxon>Schizotheciaceae</taxon>
        <taxon>Echria</taxon>
    </lineage>
</organism>
<feature type="transmembrane region" description="Helical" evidence="9">
    <location>
        <begin position="12"/>
        <end position="34"/>
    </location>
</feature>
<keyword evidence="3 8" id="KW-0349">Heme</keyword>
<keyword evidence="4 8" id="KW-0479">Metal-binding</keyword>
<evidence type="ECO:0000256" key="7">
    <source>
        <dbReference type="ARBA" id="ARBA00023033"/>
    </source>
</evidence>
<dbReference type="PRINTS" id="PR00463">
    <property type="entry name" value="EP450I"/>
</dbReference>
<evidence type="ECO:0000256" key="5">
    <source>
        <dbReference type="ARBA" id="ARBA00023002"/>
    </source>
</evidence>
<accession>A0AAJ0BIS4</accession>
<dbReference type="GO" id="GO:0004497">
    <property type="term" value="F:monooxygenase activity"/>
    <property type="evidence" value="ECO:0007669"/>
    <property type="project" value="UniProtKB-KW"/>
</dbReference>
<dbReference type="InterPro" id="IPR050121">
    <property type="entry name" value="Cytochrome_P450_monoxygenase"/>
</dbReference>
<keyword evidence="9" id="KW-0472">Membrane</keyword>
<dbReference type="InterPro" id="IPR036396">
    <property type="entry name" value="Cyt_P450_sf"/>
</dbReference>
<evidence type="ECO:0000256" key="4">
    <source>
        <dbReference type="ARBA" id="ARBA00022723"/>
    </source>
</evidence>
<keyword evidence="5" id="KW-0560">Oxidoreductase</keyword>
<sequence>MAHLAIDGSAGGVVLLLTAGLIIWYATTALLSWWRLRHVPGPFLASFSYLWLARVQRSGRMGPIYRDLPAKYGSLVRIGPNEVTTDDPEVIRRMSSARTRYVRDSWYLAGRWTPYEKHFFNELDSQAHDAQKARVLTAYTGKTVDGFEGTVDEQVAALVDLVRRKYLTKPGSEIRKADFAVVISYFTMDVITKIGTGEAFGYLRTDSDVFDFLAEVRSMWWIIGLTLDIPWVRALAYSNTFLRFFGPRKTDKSGLGKLMGLAGEIVDKRFESGREDDKDALGTFIRAGLTRGECAHECIFMITAGTDQVATVIRISLLNIITNPRVYGRLKQEIFKAIREGRVSSPITLAEAKALPYLQAVIYEGLRQRAPTPGLFLKDTPPEGDYIDGKFIPGGVGVGINASALVASKALFGEDADIYRPERFLDADPDKRDQMERDVELIFGYGRWMCIGKNVAWLELNKVLFELFRHFDFQIVDAKKPWESKCWQVWVEDQFYLNITETRTDY</sequence>